<dbReference type="Gene3D" id="3.40.50.300">
    <property type="entry name" value="P-loop containing nucleotide triphosphate hydrolases"/>
    <property type="match status" value="1"/>
</dbReference>
<dbReference type="EMBL" id="FQYP01000014">
    <property type="protein sequence ID" value="SHJ67589.1"/>
    <property type="molecule type" value="Genomic_DNA"/>
</dbReference>
<evidence type="ECO:0000313" key="2">
    <source>
        <dbReference type="Proteomes" id="UP000184432"/>
    </source>
</evidence>
<reference evidence="2" key="1">
    <citation type="submission" date="2016-11" db="EMBL/GenBank/DDBJ databases">
        <authorList>
            <person name="Varghese N."/>
            <person name="Submissions S."/>
        </authorList>
    </citation>
    <scope>NUCLEOTIDE SEQUENCE [LARGE SCALE GENOMIC DNA]</scope>
    <source>
        <strain evidence="2">DSM 22623</strain>
    </source>
</reference>
<gene>
    <name evidence="1" type="ORF">SAMN04488508_11457</name>
</gene>
<dbReference type="AlphaFoldDB" id="A0A1M6L911"/>
<dbReference type="InterPro" id="IPR027417">
    <property type="entry name" value="P-loop_NTPase"/>
</dbReference>
<protein>
    <submittedName>
        <fullName evidence="1">Adenylate kinase</fullName>
    </submittedName>
</protein>
<dbReference type="Pfam" id="PF00406">
    <property type="entry name" value="ADK"/>
    <property type="match status" value="1"/>
</dbReference>
<keyword evidence="1" id="KW-0808">Transferase</keyword>
<dbReference type="SUPFAM" id="SSF52540">
    <property type="entry name" value="P-loop containing nucleoside triphosphate hydrolases"/>
    <property type="match status" value="1"/>
</dbReference>
<accession>A0A1M6L911</accession>
<dbReference type="GO" id="GO:0016301">
    <property type="term" value="F:kinase activity"/>
    <property type="evidence" value="ECO:0007669"/>
    <property type="project" value="UniProtKB-KW"/>
</dbReference>
<dbReference type="OrthoDB" id="9875537at2"/>
<organism evidence="1 2">
    <name type="scientific">Aquimarina spongiae</name>
    <dbReference type="NCBI Taxonomy" id="570521"/>
    <lineage>
        <taxon>Bacteria</taxon>
        <taxon>Pseudomonadati</taxon>
        <taxon>Bacteroidota</taxon>
        <taxon>Flavobacteriia</taxon>
        <taxon>Flavobacteriales</taxon>
        <taxon>Flavobacteriaceae</taxon>
        <taxon>Aquimarina</taxon>
    </lineage>
</organism>
<dbReference type="STRING" id="570521.SAMN04488508_11457"/>
<dbReference type="Proteomes" id="UP000184432">
    <property type="component" value="Unassembled WGS sequence"/>
</dbReference>
<sequence>MWQFTTMKIISIFKAPSKSFHDQLLNIVDDKYEVVYLTELIRNILLEDSDLSASIRKSISESKPIPDEDFSNLIIKKITQKVEQNYIVVGFPRTLHQLQMFAKHLKKAMINYDLIGITMEIEVEDAIKKWYGKNGKLIELKDFNSLAKYLNKN</sequence>
<keyword evidence="1" id="KW-0418">Kinase</keyword>
<name>A0A1M6L911_9FLAO</name>
<evidence type="ECO:0000313" key="1">
    <source>
        <dbReference type="EMBL" id="SHJ67589.1"/>
    </source>
</evidence>
<keyword evidence="2" id="KW-1185">Reference proteome</keyword>
<proteinExistence type="predicted"/>